<feature type="transmembrane region" description="Helical" evidence="7">
    <location>
        <begin position="95"/>
        <end position="114"/>
    </location>
</feature>
<dbReference type="FunFam" id="1.20.1250.20:FF:000013">
    <property type="entry name" value="MFS general substrate transporter"/>
    <property type="match status" value="1"/>
</dbReference>
<comment type="caution">
    <text evidence="9">The sequence shown here is derived from an EMBL/GenBank/DDBJ whole genome shotgun (WGS) entry which is preliminary data.</text>
</comment>
<evidence type="ECO:0000256" key="1">
    <source>
        <dbReference type="ARBA" id="ARBA00004141"/>
    </source>
</evidence>
<feature type="transmembrane region" description="Helical" evidence="7">
    <location>
        <begin position="319"/>
        <end position="339"/>
    </location>
</feature>
<dbReference type="InterPro" id="IPR020846">
    <property type="entry name" value="MFS_dom"/>
</dbReference>
<evidence type="ECO:0000256" key="7">
    <source>
        <dbReference type="SAM" id="Phobius"/>
    </source>
</evidence>
<feature type="transmembrane region" description="Helical" evidence="7">
    <location>
        <begin position="182"/>
        <end position="202"/>
    </location>
</feature>
<feature type="transmembrane region" description="Helical" evidence="7">
    <location>
        <begin position="121"/>
        <end position="140"/>
    </location>
</feature>
<keyword evidence="10" id="KW-1185">Reference proteome</keyword>
<dbReference type="GO" id="GO:0022857">
    <property type="term" value="F:transmembrane transporter activity"/>
    <property type="evidence" value="ECO:0007669"/>
    <property type="project" value="InterPro"/>
</dbReference>
<dbReference type="InterPro" id="IPR011701">
    <property type="entry name" value="MFS"/>
</dbReference>
<gene>
    <name evidence="9" type="ORF">DMC30DRAFT_449437</name>
</gene>
<proteinExistence type="predicted"/>
<organism evidence="9 10">
    <name type="scientific">Rhodotorula diobovata</name>
    <dbReference type="NCBI Taxonomy" id="5288"/>
    <lineage>
        <taxon>Eukaryota</taxon>
        <taxon>Fungi</taxon>
        <taxon>Dikarya</taxon>
        <taxon>Basidiomycota</taxon>
        <taxon>Pucciniomycotina</taxon>
        <taxon>Microbotryomycetes</taxon>
        <taxon>Sporidiobolales</taxon>
        <taxon>Sporidiobolaceae</taxon>
        <taxon>Rhodotorula</taxon>
    </lineage>
</organism>
<dbReference type="SUPFAM" id="SSF103473">
    <property type="entry name" value="MFS general substrate transporter"/>
    <property type="match status" value="1"/>
</dbReference>
<comment type="subcellular location">
    <subcellularLocation>
        <location evidence="1">Membrane</location>
        <topology evidence="1">Multi-pass membrane protein</topology>
    </subcellularLocation>
</comment>
<accession>A0A5C5FLM9</accession>
<evidence type="ECO:0000256" key="5">
    <source>
        <dbReference type="ARBA" id="ARBA00023136"/>
    </source>
</evidence>
<dbReference type="Gene3D" id="1.20.1250.20">
    <property type="entry name" value="MFS general substrate transporter like domains"/>
    <property type="match status" value="2"/>
</dbReference>
<feature type="transmembrane region" description="Helical" evidence="7">
    <location>
        <begin position="351"/>
        <end position="371"/>
    </location>
</feature>
<evidence type="ECO:0000256" key="2">
    <source>
        <dbReference type="ARBA" id="ARBA00022448"/>
    </source>
</evidence>
<feature type="region of interest" description="Disordered" evidence="6">
    <location>
        <begin position="477"/>
        <end position="505"/>
    </location>
</feature>
<evidence type="ECO:0000256" key="4">
    <source>
        <dbReference type="ARBA" id="ARBA00022989"/>
    </source>
</evidence>
<evidence type="ECO:0000313" key="10">
    <source>
        <dbReference type="Proteomes" id="UP000311382"/>
    </source>
</evidence>
<dbReference type="AlphaFoldDB" id="A0A5C5FLM9"/>
<feature type="domain" description="Major facilitator superfamily (MFS) profile" evidence="8">
    <location>
        <begin position="55"/>
        <end position="469"/>
    </location>
</feature>
<feature type="transmembrane region" description="Helical" evidence="7">
    <location>
        <begin position="287"/>
        <end position="307"/>
    </location>
</feature>
<dbReference type="STRING" id="5288.A0A5C5FLM9"/>
<dbReference type="GO" id="GO:0016020">
    <property type="term" value="C:membrane"/>
    <property type="evidence" value="ECO:0007669"/>
    <property type="project" value="UniProtKB-SubCell"/>
</dbReference>
<evidence type="ECO:0000259" key="8">
    <source>
        <dbReference type="PROSITE" id="PS50850"/>
    </source>
</evidence>
<dbReference type="FunFam" id="1.20.1250.20:FF:000057">
    <property type="entry name" value="MFS general substrate transporter"/>
    <property type="match status" value="1"/>
</dbReference>
<evidence type="ECO:0000313" key="9">
    <source>
        <dbReference type="EMBL" id="TNY17773.1"/>
    </source>
</evidence>
<dbReference type="PANTHER" id="PTHR43791">
    <property type="entry name" value="PERMEASE-RELATED"/>
    <property type="match status" value="1"/>
</dbReference>
<protein>
    <submittedName>
        <fullName evidence="9">Putative nicotinamide mononucleotide permease</fullName>
    </submittedName>
</protein>
<sequence length="505" mass="55401">MADKKLSVLQIENVNGVDAANVSELQREIDAIAALTPEEYALEEKALVRKIDFRLMPMLFLLLILNYLDRNALASARVQGIEEDLGMKGTDFNTAISVLFAGYILGGVPANIILSKSRPSLFIGAFVFIWGVVSLCTAWVKTYHQLLAVRVLLGLVEASYFPGSVFLLSSWYRRSELAFRTAILYCGSLLAGAFSGFISAGVEAGLNGVRGLESWRWLFLIEGAVTCFIALVAVLILPDYPATTKSLSMRQRALAVYRLEVDSGVKDGEATIGVLANLKSVVVDWRLWALAVITAAKTTASAVTQFIPPVTKTFGFSKVNTLLLTAPPYIVAAIFSLVLSHYSDRKGQRCYFFVVPCAFGMLGFVIAAATLNIAARYVAIILMICGMHGNFNVLLAWYSGVFQRPRQRRAVAVAFINSFGNLAQIWSPYLYPKSDGPRYSVAFITNSVVVALAIVLCLVLRFFLARDNARMDREEADLYGDDEKDTGSDGVSRIAPAQKQPRYVL</sequence>
<evidence type="ECO:0000256" key="3">
    <source>
        <dbReference type="ARBA" id="ARBA00022692"/>
    </source>
</evidence>
<reference evidence="9 10" key="1">
    <citation type="submission" date="2019-03" db="EMBL/GenBank/DDBJ databases">
        <title>Rhodosporidium diobovatum UCD-FST 08-225 genome sequencing, assembly, and annotation.</title>
        <authorList>
            <person name="Fakankun I.U."/>
            <person name="Fristensky B."/>
            <person name="Levin D.B."/>
        </authorList>
    </citation>
    <scope>NUCLEOTIDE SEQUENCE [LARGE SCALE GENOMIC DNA]</scope>
    <source>
        <strain evidence="9 10">UCD-FST 08-225</strain>
    </source>
</reference>
<feature type="transmembrane region" description="Helical" evidence="7">
    <location>
        <begin position="51"/>
        <end position="68"/>
    </location>
</feature>
<evidence type="ECO:0000256" key="6">
    <source>
        <dbReference type="SAM" id="MobiDB-lite"/>
    </source>
</evidence>
<feature type="transmembrane region" description="Helical" evidence="7">
    <location>
        <begin position="377"/>
        <end position="398"/>
    </location>
</feature>
<feature type="transmembrane region" description="Helical" evidence="7">
    <location>
        <begin position="214"/>
        <end position="237"/>
    </location>
</feature>
<keyword evidence="2" id="KW-0813">Transport</keyword>
<dbReference type="EMBL" id="SOZI01000176">
    <property type="protein sequence ID" value="TNY17773.1"/>
    <property type="molecule type" value="Genomic_DNA"/>
</dbReference>
<feature type="transmembrane region" description="Helical" evidence="7">
    <location>
        <begin position="443"/>
        <end position="464"/>
    </location>
</feature>
<dbReference type="OrthoDB" id="2985014at2759"/>
<dbReference type="InterPro" id="IPR036259">
    <property type="entry name" value="MFS_trans_sf"/>
</dbReference>
<keyword evidence="5 7" id="KW-0472">Membrane</keyword>
<keyword evidence="3 7" id="KW-0812">Transmembrane</keyword>
<name>A0A5C5FLM9_9BASI</name>
<dbReference type="PROSITE" id="PS50850">
    <property type="entry name" value="MFS"/>
    <property type="match status" value="1"/>
</dbReference>
<feature type="transmembrane region" description="Helical" evidence="7">
    <location>
        <begin position="410"/>
        <end position="431"/>
    </location>
</feature>
<dbReference type="PANTHER" id="PTHR43791:SF92">
    <property type="entry name" value="AGL026WP"/>
    <property type="match status" value="1"/>
</dbReference>
<dbReference type="Proteomes" id="UP000311382">
    <property type="component" value="Unassembled WGS sequence"/>
</dbReference>
<feature type="transmembrane region" description="Helical" evidence="7">
    <location>
        <begin position="146"/>
        <end position="170"/>
    </location>
</feature>
<dbReference type="Pfam" id="PF07690">
    <property type="entry name" value="MFS_1"/>
    <property type="match status" value="1"/>
</dbReference>
<keyword evidence="4 7" id="KW-1133">Transmembrane helix</keyword>